<accession>A0A2N3N872</accession>
<dbReference type="CDD" id="cd04733">
    <property type="entry name" value="OYE_like_2_FMN"/>
    <property type="match status" value="1"/>
</dbReference>
<dbReference type="InterPro" id="IPR013785">
    <property type="entry name" value="Aldolase_TIM"/>
</dbReference>
<dbReference type="GO" id="GO:0016491">
    <property type="term" value="F:oxidoreductase activity"/>
    <property type="evidence" value="ECO:0007669"/>
    <property type="project" value="UniProtKB-KW"/>
</dbReference>
<dbReference type="EMBL" id="NLAX01000095">
    <property type="protein sequence ID" value="PKS08628.1"/>
    <property type="molecule type" value="Genomic_DNA"/>
</dbReference>
<dbReference type="PANTHER" id="PTHR43656">
    <property type="entry name" value="BINDING OXIDOREDUCTASE, PUTATIVE (AFU_ORTHOLOGUE AFUA_2G08260)-RELATED"/>
    <property type="match status" value="1"/>
</dbReference>
<evidence type="ECO:0000313" key="7">
    <source>
        <dbReference type="Proteomes" id="UP000233524"/>
    </source>
</evidence>
<evidence type="ECO:0000256" key="4">
    <source>
        <dbReference type="ARBA" id="ARBA00023002"/>
    </source>
</evidence>
<comment type="caution">
    <text evidence="6">The sequence shown here is derived from an EMBL/GenBank/DDBJ whole genome shotgun (WGS) entry which is preliminary data.</text>
</comment>
<evidence type="ECO:0000256" key="3">
    <source>
        <dbReference type="ARBA" id="ARBA00022643"/>
    </source>
</evidence>
<dbReference type="OrthoDB" id="1663137at2759"/>
<dbReference type="Pfam" id="PF00724">
    <property type="entry name" value="Oxidored_FMN"/>
    <property type="match status" value="1"/>
</dbReference>
<evidence type="ECO:0000256" key="1">
    <source>
        <dbReference type="ARBA" id="ARBA00005979"/>
    </source>
</evidence>
<evidence type="ECO:0000259" key="5">
    <source>
        <dbReference type="Pfam" id="PF00724"/>
    </source>
</evidence>
<dbReference type="STRING" id="41688.A0A2N3N872"/>
<dbReference type="Gene3D" id="3.20.20.70">
    <property type="entry name" value="Aldolase class I"/>
    <property type="match status" value="1"/>
</dbReference>
<gene>
    <name evidence="6" type="ORF">jhhlp_005015</name>
</gene>
<keyword evidence="7" id="KW-1185">Reference proteome</keyword>
<dbReference type="InterPro" id="IPR051799">
    <property type="entry name" value="NADH_flavin_oxidoreductase"/>
</dbReference>
<dbReference type="InParanoid" id="A0A2N3N872"/>
<dbReference type="VEuPathDB" id="FungiDB:jhhlp_005015"/>
<comment type="similarity">
    <text evidence="1">Belongs to the NADH:flavin oxidoreductase/NADH oxidase family.</text>
</comment>
<evidence type="ECO:0000313" key="6">
    <source>
        <dbReference type="EMBL" id="PKS08628.1"/>
    </source>
</evidence>
<evidence type="ECO:0000256" key="2">
    <source>
        <dbReference type="ARBA" id="ARBA00022630"/>
    </source>
</evidence>
<dbReference type="AlphaFoldDB" id="A0A2N3N872"/>
<sequence length="459" mass="49020">MISPHLASKPHCQRWLESTVLLAIGDDVPPTVGPAFSVSPNSKILQTMAASLLLSHPLTLPCGLVFPNRLAKAAMTEQMADSEKLPTPGYFKNAYGAWADGGWGMLLTGNVQIDAKYLGGLADLALDSDLPRDKLLSAYKDLAQTCKRNGTPTIVQINHPGRQSPLGHGKRSIFAKSIAPSPVPLNLGSGLTDTLAAKIAFGTPREMTLEDIDHVVQRFVDAARLCVDAGFDGVQIHAAHGYLLTQFLSSRSNRRTDAYGGSAAARAKIVVDIAKAIRAAVPANFCVGLKLNSADHHDKHNEDSQSELEDCLEQAALIAAQGLDFVEISGGSYEDPLMMNGGRETVVEVSKSTAARESFFLDFAREMRKKLPNTILMVTGGFRSRAGMEAALEEGACDIVGIARPAVINPALPKNIIFNPALSGDEARVDAKRIHAPWIVKKLGPRSIGAGYESVSPKG</sequence>
<organism evidence="6 7">
    <name type="scientific">Lomentospora prolificans</name>
    <dbReference type="NCBI Taxonomy" id="41688"/>
    <lineage>
        <taxon>Eukaryota</taxon>
        <taxon>Fungi</taxon>
        <taxon>Dikarya</taxon>
        <taxon>Ascomycota</taxon>
        <taxon>Pezizomycotina</taxon>
        <taxon>Sordariomycetes</taxon>
        <taxon>Hypocreomycetidae</taxon>
        <taxon>Microascales</taxon>
        <taxon>Microascaceae</taxon>
        <taxon>Lomentospora</taxon>
    </lineage>
</organism>
<feature type="domain" description="NADH:flavin oxidoreductase/NADH oxidase N-terminal" evidence="5">
    <location>
        <begin position="66"/>
        <end position="416"/>
    </location>
</feature>
<keyword evidence="4" id="KW-0560">Oxidoreductase</keyword>
<dbReference type="PANTHER" id="PTHR43656:SF2">
    <property type="entry name" value="BINDING OXIDOREDUCTASE, PUTATIVE (AFU_ORTHOLOGUE AFUA_2G08260)-RELATED"/>
    <property type="match status" value="1"/>
</dbReference>
<name>A0A2N3N872_9PEZI</name>
<dbReference type="Proteomes" id="UP000233524">
    <property type="component" value="Unassembled WGS sequence"/>
</dbReference>
<proteinExistence type="inferred from homology"/>
<keyword evidence="3" id="KW-0288">FMN</keyword>
<dbReference type="SUPFAM" id="SSF51395">
    <property type="entry name" value="FMN-linked oxidoreductases"/>
    <property type="match status" value="1"/>
</dbReference>
<dbReference type="InterPro" id="IPR001155">
    <property type="entry name" value="OxRdtase_FMN_N"/>
</dbReference>
<keyword evidence="2" id="KW-0285">Flavoprotein</keyword>
<reference evidence="6 7" key="1">
    <citation type="journal article" date="2017" name="G3 (Bethesda)">
        <title>First Draft Genome Sequence of the Pathogenic Fungus Lomentospora prolificans (Formerly Scedosporium prolificans).</title>
        <authorList>
            <person name="Luo R."/>
            <person name="Zimin A."/>
            <person name="Workman R."/>
            <person name="Fan Y."/>
            <person name="Pertea G."/>
            <person name="Grossman N."/>
            <person name="Wear M.P."/>
            <person name="Jia B."/>
            <person name="Miller H."/>
            <person name="Casadevall A."/>
            <person name="Timp W."/>
            <person name="Zhang S.X."/>
            <person name="Salzberg S.L."/>
        </authorList>
    </citation>
    <scope>NUCLEOTIDE SEQUENCE [LARGE SCALE GENOMIC DNA]</scope>
    <source>
        <strain evidence="6 7">JHH-5317</strain>
    </source>
</reference>
<dbReference type="GO" id="GO:0010181">
    <property type="term" value="F:FMN binding"/>
    <property type="evidence" value="ECO:0007669"/>
    <property type="project" value="InterPro"/>
</dbReference>
<protein>
    <recommendedName>
        <fullName evidence="5">NADH:flavin oxidoreductase/NADH oxidase N-terminal domain-containing protein</fullName>
    </recommendedName>
</protein>